<dbReference type="SUPFAM" id="SSF46785">
    <property type="entry name" value="Winged helix' DNA-binding domain"/>
    <property type="match status" value="2"/>
</dbReference>
<gene>
    <name evidence="5" type="primary">scpB</name>
    <name evidence="6" type="ORF">IV80_GL000133</name>
</gene>
<sequence length="202" mass="22674">MIMASNIQKIEALLFVCGEDGLSINDLADMTGFMKPAVLSMLDKLTQKYQQDSDCALLILQAGGRYRLATKPSVAPVIKNYFDAPQLTKLSTASLEVLAIVAYKQPITRIEIDEIRGVQSGSMLQKLSLRNLIQEAGRLEEPGRPILYKTSPYFLNYFGLKNLEDLPALPQIKSEDSEDTHDLYLKRFSEKLKKNEDTQDGK</sequence>
<keyword evidence="2 5" id="KW-0132">Cell division</keyword>
<protein>
    <recommendedName>
        <fullName evidence="5">Segregation and condensation protein B</fullName>
    </recommendedName>
</protein>
<accession>A0A0R2IVK0</accession>
<dbReference type="GO" id="GO:0005737">
    <property type="term" value="C:cytoplasm"/>
    <property type="evidence" value="ECO:0007669"/>
    <property type="project" value="UniProtKB-SubCell"/>
</dbReference>
<organism evidence="6 7">
    <name type="scientific">Pediococcus cellicola</name>
    <dbReference type="NCBI Taxonomy" id="319652"/>
    <lineage>
        <taxon>Bacteria</taxon>
        <taxon>Bacillati</taxon>
        <taxon>Bacillota</taxon>
        <taxon>Bacilli</taxon>
        <taxon>Lactobacillales</taxon>
        <taxon>Lactobacillaceae</taxon>
        <taxon>Pediococcus</taxon>
    </lineage>
</organism>
<dbReference type="AlphaFoldDB" id="A0A0R2IVK0"/>
<reference evidence="6 7" key="1">
    <citation type="journal article" date="2015" name="Genome Announc.">
        <title>Expanding the biotechnology potential of lactobacilli through comparative genomics of 213 strains and associated genera.</title>
        <authorList>
            <person name="Sun Z."/>
            <person name="Harris H.M."/>
            <person name="McCann A."/>
            <person name="Guo C."/>
            <person name="Argimon S."/>
            <person name="Zhang W."/>
            <person name="Yang X."/>
            <person name="Jeffery I.B."/>
            <person name="Cooney J.C."/>
            <person name="Kagawa T.F."/>
            <person name="Liu W."/>
            <person name="Song Y."/>
            <person name="Salvetti E."/>
            <person name="Wrobel A."/>
            <person name="Rasinkangas P."/>
            <person name="Parkhill J."/>
            <person name="Rea M.C."/>
            <person name="O'Sullivan O."/>
            <person name="Ritari J."/>
            <person name="Douillard F.P."/>
            <person name="Paul Ross R."/>
            <person name="Yang R."/>
            <person name="Briner A.E."/>
            <person name="Felis G.E."/>
            <person name="de Vos W.M."/>
            <person name="Barrangou R."/>
            <person name="Klaenhammer T.R."/>
            <person name="Caufield P.W."/>
            <person name="Cui Y."/>
            <person name="Zhang H."/>
            <person name="O'Toole P.W."/>
        </authorList>
    </citation>
    <scope>NUCLEOTIDE SEQUENCE [LARGE SCALE GENOMIC DNA]</scope>
    <source>
        <strain evidence="6 7">DSM 17757</strain>
    </source>
</reference>
<evidence type="ECO:0000256" key="2">
    <source>
        <dbReference type="ARBA" id="ARBA00022618"/>
    </source>
</evidence>
<proteinExistence type="inferred from homology"/>
<keyword evidence="4 5" id="KW-0131">Cell cycle</keyword>
<comment type="subcellular location">
    <subcellularLocation>
        <location evidence="5">Cytoplasm</location>
    </subcellularLocation>
    <text evidence="5">Associated with two foci at the outer edges of the nucleoid region in young cells, and at four foci within both cell halves in older cells.</text>
</comment>
<keyword evidence="1 5" id="KW-0963">Cytoplasm</keyword>
<dbReference type="Gene3D" id="1.10.10.10">
    <property type="entry name" value="Winged helix-like DNA-binding domain superfamily/Winged helix DNA-binding domain"/>
    <property type="match status" value="2"/>
</dbReference>
<dbReference type="HAMAP" id="MF_01804">
    <property type="entry name" value="ScpB"/>
    <property type="match status" value="1"/>
</dbReference>
<dbReference type="PANTHER" id="PTHR34298:SF2">
    <property type="entry name" value="SEGREGATION AND CONDENSATION PROTEIN B"/>
    <property type="match status" value="1"/>
</dbReference>
<dbReference type="EMBL" id="JQBR01000001">
    <property type="protein sequence ID" value="KRN67590.1"/>
    <property type="molecule type" value="Genomic_DNA"/>
</dbReference>
<dbReference type="STRING" id="319652.IV80_GL000133"/>
<evidence type="ECO:0000256" key="3">
    <source>
        <dbReference type="ARBA" id="ARBA00022829"/>
    </source>
</evidence>
<evidence type="ECO:0000256" key="1">
    <source>
        <dbReference type="ARBA" id="ARBA00022490"/>
    </source>
</evidence>
<comment type="function">
    <text evidence="5">Participates in chromosomal partition during cell division. May act via the formation of a condensin-like complex containing Smc and ScpA that pull DNA away from mid-cell into both cell halves.</text>
</comment>
<dbReference type="GO" id="GO:0051304">
    <property type="term" value="P:chromosome separation"/>
    <property type="evidence" value="ECO:0007669"/>
    <property type="project" value="InterPro"/>
</dbReference>
<comment type="similarity">
    <text evidence="5">Belongs to the ScpB family.</text>
</comment>
<keyword evidence="3 5" id="KW-0159">Chromosome partition</keyword>
<comment type="subunit">
    <text evidence="5">Homodimer. Homodimerization may be required to stabilize the binding of ScpA to the Smc head domains. Component of a cohesin-like complex composed of ScpA, ScpB and the Smc homodimer, in which ScpA and ScpB bind to the head domain of Smc. The presence of the three proteins is required for the association of the complex with DNA.</text>
</comment>
<keyword evidence="7" id="KW-1185">Reference proteome</keyword>
<dbReference type="NCBIfam" id="TIGR00281">
    <property type="entry name" value="SMC-Scp complex subunit ScpB"/>
    <property type="match status" value="1"/>
</dbReference>
<dbReference type="PATRIC" id="fig|319652.3.peg.135"/>
<dbReference type="PIRSF" id="PIRSF019345">
    <property type="entry name" value="ScpB"/>
    <property type="match status" value="1"/>
</dbReference>
<dbReference type="GO" id="GO:0051301">
    <property type="term" value="P:cell division"/>
    <property type="evidence" value="ECO:0007669"/>
    <property type="project" value="UniProtKB-KW"/>
</dbReference>
<name>A0A0R2IVK0_9LACO</name>
<evidence type="ECO:0000313" key="7">
    <source>
        <dbReference type="Proteomes" id="UP000051568"/>
    </source>
</evidence>
<evidence type="ECO:0000256" key="4">
    <source>
        <dbReference type="ARBA" id="ARBA00023306"/>
    </source>
</evidence>
<dbReference type="InterPro" id="IPR036390">
    <property type="entry name" value="WH_DNA-bd_sf"/>
</dbReference>
<dbReference type="OrthoDB" id="9806226at2"/>
<dbReference type="GO" id="GO:0006260">
    <property type="term" value="P:DNA replication"/>
    <property type="evidence" value="ECO:0007669"/>
    <property type="project" value="UniProtKB-UniRule"/>
</dbReference>
<comment type="caution">
    <text evidence="6">The sequence shown here is derived from an EMBL/GenBank/DDBJ whole genome shotgun (WGS) entry which is preliminary data.</text>
</comment>
<dbReference type="PANTHER" id="PTHR34298">
    <property type="entry name" value="SEGREGATION AND CONDENSATION PROTEIN B"/>
    <property type="match status" value="1"/>
</dbReference>
<dbReference type="InterPro" id="IPR005234">
    <property type="entry name" value="ScpB_csome_segregation"/>
</dbReference>
<dbReference type="Proteomes" id="UP000051568">
    <property type="component" value="Unassembled WGS sequence"/>
</dbReference>
<evidence type="ECO:0000313" key="6">
    <source>
        <dbReference type="EMBL" id="KRN67590.1"/>
    </source>
</evidence>
<dbReference type="Pfam" id="PF04079">
    <property type="entry name" value="SMC_ScpB"/>
    <property type="match status" value="1"/>
</dbReference>
<evidence type="ECO:0000256" key="5">
    <source>
        <dbReference type="HAMAP-Rule" id="MF_01804"/>
    </source>
</evidence>
<dbReference type="InterPro" id="IPR036388">
    <property type="entry name" value="WH-like_DNA-bd_sf"/>
</dbReference>